<proteinExistence type="predicted"/>
<comment type="caution">
    <text evidence="1">The sequence shown here is derived from an EMBL/GenBank/DDBJ whole genome shotgun (WGS) entry which is preliminary data.</text>
</comment>
<name>A0A8T2MJ23_ASTMX</name>
<dbReference type="AlphaFoldDB" id="A0A8T2MJ23"/>
<dbReference type="EMBL" id="JAICCE010000001">
    <property type="protein sequence ID" value="KAG9281975.1"/>
    <property type="molecule type" value="Genomic_DNA"/>
</dbReference>
<accession>A0A8T2MJ23</accession>
<evidence type="ECO:0000313" key="1">
    <source>
        <dbReference type="EMBL" id="KAG9281975.1"/>
    </source>
</evidence>
<dbReference type="PANTHER" id="PTHR34488">
    <property type="entry name" value="SI:CH211-245H14.1-RELATED"/>
    <property type="match status" value="1"/>
</dbReference>
<protein>
    <submittedName>
        <fullName evidence="1">Uncharacterized protein</fullName>
    </submittedName>
</protein>
<dbReference type="Proteomes" id="UP000752171">
    <property type="component" value="Unassembled WGS sequence"/>
</dbReference>
<organism evidence="1 2">
    <name type="scientific">Astyanax mexicanus</name>
    <name type="common">Blind cave fish</name>
    <name type="synonym">Astyanax fasciatus mexicanus</name>
    <dbReference type="NCBI Taxonomy" id="7994"/>
    <lineage>
        <taxon>Eukaryota</taxon>
        <taxon>Metazoa</taxon>
        <taxon>Chordata</taxon>
        <taxon>Craniata</taxon>
        <taxon>Vertebrata</taxon>
        <taxon>Euteleostomi</taxon>
        <taxon>Actinopterygii</taxon>
        <taxon>Neopterygii</taxon>
        <taxon>Teleostei</taxon>
        <taxon>Ostariophysi</taxon>
        <taxon>Characiformes</taxon>
        <taxon>Characoidei</taxon>
        <taxon>Acestrorhamphidae</taxon>
        <taxon>Acestrorhamphinae</taxon>
        <taxon>Astyanax</taxon>
    </lineage>
</organism>
<evidence type="ECO:0000313" key="2">
    <source>
        <dbReference type="Proteomes" id="UP000752171"/>
    </source>
</evidence>
<dbReference type="PANTHER" id="PTHR34488:SF1">
    <property type="entry name" value="SI:CH211-245H14.1-RELATED"/>
    <property type="match status" value="1"/>
</dbReference>
<sequence>MVKQPLHKYLIIRPGKTLKCHESIMQYLQKQRPELQEVLIAEECDVILAFCHFIPQGGNDIERTMNLLASLPDSKPVVLMVLHQTYDPAHITDISGTLTRGNMVKVDFLFHENEELLQCPQNESSLRKIAQQLIPKVRYDPTGKTLSCNKLMLFFSDRPQMKNISVKMKVFCRVTGNTLGSHKQFVGSLCSRRAGLKEVSTVEECDVILCFCPVVSRAGTDIEAALQKLDDIPVTKDVVLVVLHHTFDPEFTVPDSSRSVSRENTLTVDCLFYEDCGILHCRQNEEAFRTVFKLMATKVMSPFFLLKFTSSEAVKLQSLLQIKNKTKVFNFVTGKTLDSHKEFVKTLCDQRAGLQEVFTVEECDVILCFCPVVSQAVVDIEASLQKLNKVTQGSHPVVLVVLHHTFDAESIVPDSSKSVARKNTLAVDCLFFEDRGILSCSKNEEAYRRVLAWIESQSNKVSSFAKHLEDDTQLKRFKNDSYTVSADRTFHVFIGVSVSRGLGRAAVYYEKIKVKAIICIILRIYITWTRKEQSAECATQTCKRGKEELSEGYGTKW</sequence>
<gene>
    <name evidence="1" type="ORF">AMEX_G560</name>
</gene>
<reference evidence="1 2" key="1">
    <citation type="submission" date="2021-07" db="EMBL/GenBank/DDBJ databases">
        <authorList>
            <person name="Imarazene B."/>
            <person name="Zahm M."/>
            <person name="Klopp C."/>
            <person name="Cabau C."/>
            <person name="Beille S."/>
            <person name="Jouanno E."/>
            <person name="Castinel A."/>
            <person name="Lluch J."/>
            <person name="Gil L."/>
            <person name="Kuchtly C."/>
            <person name="Lopez Roques C."/>
            <person name="Donnadieu C."/>
            <person name="Parrinello H."/>
            <person name="Journot L."/>
            <person name="Du K."/>
            <person name="Schartl M."/>
            <person name="Retaux S."/>
            <person name="Guiguen Y."/>
        </authorList>
    </citation>
    <scope>NUCLEOTIDE SEQUENCE [LARGE SCALE GENOMIC DNA]</scope>
    <source>
        <strain evidence="1">Pach_M1</strain>
        <tissue evidence="1">Testis</tissue>
    </source>
</reference>